<accession>A0A3N4LMB0</accession>
<feature type="signal peptide" evidence="1">
    <location>
        <begin position="1"/>
        <end position="27"/>
    </location>
</feature>
<dbReference type="AlphaFoldDB" id="A0A3N4LMB0"/>
<keyword evidence="1" id="KW-0732">Signal</keyword>
<feature type="domain" description="Endo-1,3(4)-beta-glucanase 1 carbohydrate binding" evidence="2">
    <location>
        <begin position="93"/>
        <end position="136"/>
    </location>
</feature>
<evidence type="ECO:0000259" key="2">
    <source>
        <dbReference type="Pfam" id="PF10645"/>
    </source>
</evidence>
<feature type="domain" description="Endo-1,3(4)-beta-glucanase 1 carbohydrate binding" evidence="2">
    <location>
        <begin position="33"/>
        <end position="87"/>
    </location>
</feature>
<dbReference type="OrthoDB" id="5430620at2759"/>
<sequence>MQFSTTLAALFAVVSATLSAATPAVEARQQIYMCGKQPYKKTDYTCYPNNGNVLCPIIGGVAYLPCGYGSNVACYDPGNYSCSNSKLYLLKVCGGIPFDTNSYVCVQGHLCPKTHPLRCGEACYNISQYWCDKGILKQQGQK</sequence>
<evidence type="ECO:0000256" key="1">
    <source>
        <dbReference type="SAM" id="SignalP"/>
    </source>
</evidence>
<name>A0A3N4LMB0_9PEZI</name>
<dbReference type="InParanoid" id="A0A3N4LMB0"/>
<gene>
    <name evidence="3" type="ORF">L211DRAFT_810122</name>
</gene>
<dbReference type="EMBL" id="ML121549">
    <property type="protein sequence ID" value="RPB22798.1"/>
    <property type="molecule type" value="Genomic_DNA"/>
</dbReference>
<dbReference type="InterPro" id="IPR018909">
    <property type="entry name" value="Eng1_septum"/>
</dbReference>
<dbReference type="GO" id="GO:0030246">
    <property type="term" value="F:carbohydrate binding"/>
    <property type="evidence" value="ECO:0007669"/>
    <property type="project" value="InterPro"/>
</dbReference>
<organism evidence="3 4">
    <name type="scientific">Terfezia boudieri ATCC MYA-4762</name>
    <dbReference type="NCBI Taxonomy" id="1051890"/>
    <lineage>
        <taxon>Eukaryota</taxon>
        <taxon>Fungi</taxon>
        <taxon>Dikarya</taxon>
        <taxon>Ascomycota</taxon>
        <taxon>Pezizomycotina</taxon>
        <taxon>Pezizomycetes</taxon>
        <taxon>Pezizales</taxon>
        <taxon>Pezizaceae</taxon>
        <taxon>Terfezia</taxon>
    </lineage>
</organism>
<evidence type="ECO:0000313" key="4">
    <source>
        <dbReference type="Proteomes" id="UP000267821"/>
    </source>
</evidence>
<protein>
    <recommendedName>
        <fullName evidence="2">Endo-1,3(4)-beta-glucanase 1 carbohydrate binding domain-containing protein</fullName>
    </recommendedName>
</protein>
<proteinExistence type="predicted"/>
<dbReference type="Pfam" id="PF10645">
    <property type="entry name" value="Carb_bind"/>
    <property type="match status" value="2"/>
</dbReference>
<evidence type="ECO:0000313" key="3">
    <source>
        <dbReference type="EMBL" id="RPB22798.1"/>
    </source>
</evidence>
<feature type="chain" id="PRO_5018171504" description="Endo-1,3(4)-beta-glucanase 1 carbohydrate binding domain-containing protein" evidence="1">
    <location>
        <begin position="28"/>
        <end position="142"/>
    </location>
</feature>
<dbReference type="Proteomes" id="UP000267821">
    <property type="component" value="Unassembled WGS sequence"/>
</dbReference>
<keyword evidence="4" id="KW-1185">Reference proteome</keyword>
<reference evidence="3 4" key="1">
    <citation type="journal article" date="2018" name="Nat. Ecol. Evol.">
        <title>Pezizomycetes genomes reveal the molecular basis of ectomycorrhizal truffle lifestyle.</title>
        <authorList>
            <person name="Murat C."/>
            <person name="Payen T."/>
            <person name="Noel B."/>
            <person name="Kuo A."/>
            <person name="Morin E."/>
            <person name="Chen J."/>
            <person name="Kohler A."/>
            <person name="Krizsan K."/>
            <person name="Balestrini R."/>
            <person name="Da Silva C."/>
            <person name="Montanini B."/>
            <person name="Hainaut M."/>
            <person name="Levati E."/>
            <person name="Barry K.W."/>
            <person name="Belfiori B."/>
            <person name="Cichocki N."/>
            <person name="Clum A."/>
            <person name="Dockter R.B."/>
            <person name="Fauchery L."/>
            <person name="Guy J."/>
            <person name="Iotti M."/>
            <person name="Le Tacon F."/>
            <person name="Lindquist E.A."/>
            <person name="Lipzen A."/>
            <person name="Malagnac F."/>
            <person name="Mello A."/>
            <person name="Molinier V."/>
            <person name="Miyauchi S."/>
            <person name="Poulain J."/>
            <person name="Riccioni C."/>
            <person name="Rubini A."/>
            <person name="Sitrit Y."/>
            <person name="Splivallo R."/>
            <person name="Traeger S."/>
            <person name="Wang M."/>
            <person name="Zifcakova L."/>
            <person name="Wipf D."/>
            <person name="Zambonelli A."/>
            <person name="Paolocci F."/>
            <person name="Nowrousian M."/>
            <person name="Ottonello S."/>
            <person name="Baldrian P."/>
            <person name="Spatafora J.W."/>
            <person name="Henrissat B."/>
            <person name="Nagy L.G."/>
            <person name="Aury J.M."/>
            <person name="Wincker P."/>
            <person name="Grigoriev I.V."/>
            <person name="Bonfante P."/>
            <person name="Martin F.M."/>
        </authorList>
    </citation>
    <scope>NUCLEOTIDE SEQUENCE [LARGE SCALE GENOMIC DNA]</scope>
    <source>
        <strain evidence="3 4">ATCC MYA-4762</strain>
    </source>
</reference>
<dbReference type="STRING" id="1051890.A0A3N4LMB0"/>